<dbReference type="GO" id="GO:0009055">
    <property type="term" value="F:electron transfer activity"/>
    <property type="evidence" value="ECO:0007669"/>
    <property type="project" value="InterPro"/>
</dbReference>
<dbReference type="Pfam" id="PF06439">
    <property type="entry name" value="3keto-disac_hyd"/>
    <property type="match status" value="1"/>
</dbReference>
<name>A0A517QR23_9PLAN</name>
<dbReference type="Gene3D" id="2.120.10.30">
    <property type="entry name" value="TolB, C-terminal domain"/>
    <property type="match status" value="1"/>
</dbReference>
<dbReference type="InterPro" id="IPR011041">
    <property type="entry name" value="Quinoprot_gluc/sorb_DH_b-prop"/>
</dbReference>
<keyword evidence="2 4" id="KW-0479">Metal-binding</keyword>
<evidence type="ECO:0000256" key="5">
    <source>
        <dbReference type="SAM" id="MobiDB-lite"/>
    </source>
</evidence>
<evidence type="ECO:0000256" key="6">
    <source>
        <dbReference type="SAM" id="SignalP"/>
    </source>
</evidence>
<dbReference type="InterPro" id="IPR010496">
    <property type="entry name" value="AL/BT2_dom"/>
</dbReference>
<dbReference type="GO" id="GO:0046872">
    <property type="term" value="F:metal ion binding"/>
    <property type="evidence" value="ECO:0007669"/>
    <property type="project" value="UniProtKB-KW"/>
</dbReference>
<dbReference type="EMBL" id="CP036267">
    <property type="protein sequence ID" value="QDT34080.1"/>
    <property type="molecule type" value="Genomic_DNA"/>
</dbReference>
<dbReference type="PANTHER" id="PTHR33546">
    <property type="entry name" value="LARGE, MULTIFUNCTIONAL SECRETED PROTEIN-RELATED"/>
    <property type="match status" value="1"/>
</dbReference>
<dbReference type="PROSITE" id="PS51007">
    <property type="entry name" value="CYTC"/>
    <property type="match status" value="1"/>
</dbReference>
<evidence type="ECO:0000256" key="3">
    <source>
        <dbReference type="ARBA" id="ARBA00023004"/>
    </source>
</evidence>
<evidence type="ECO:0000256" key="1">
    <source>
        <dbReference type="ARBA" id="ARBA00022617"/>
    </source>
</evidence>
<dbReference type="SUPFAM" id="SSF46626">
    <property type="entry name" value="Cytochrome c"/>
    <property type="match status" value="1"/>
</dbReference>
<dbReference type="KEGG" id="tpol:Mal48_33390"/>
<dbReference type="InterPro" id="IPR011042">
    <property type="entry name" value="6-blade_b-propeller_TolB-like"/>
</dbReference>
<dbReference type="InterPro" id="IPR013427">
    <property type="entry name" value="Haem-bd_dom_put"/>
</dbReference>
<dbReference type="InterPro" id="IPR036909">
    <property type="entry name" value="Cyt_c-like_dom_sf"/>
</dbReference>
<evidence type="ECO:0000259" key="7">
    <source>
        <dbReference type="PROSITE" id="PS51007"/>
    </source>
</evidence>
<dbReference type="Gene3D" id="1.10.760.10">
    <property type="entry name" value="Cytochrome c-like domain"/>
    <property type="match status" value="1"/>
</dbReference>
<keyword evidence="1 4" id="KW-0349">Heme</keyword>
<feature type="region of interest" description="Disordered" evidence="5">
    <location>
        <begin position="227"/>
        <end position="247"/>
    </location>
</feature>
<dbReference type="GO" id="GO:0016787">
    <property type="term" value="F:hydrolase activity"/>
    <property type="evidence" value="ECO:0007669"/>
    <property type="project" value="InterPro"/>
</dbReference>
<protein>
    <submittedName>
        <fullName evidence="8">Cytochrome c</fullName>
    </submittedName>
</protein>
<dbReference type="AlphaFoldDB" id="A0A517QR23"/>
<sequence length="1244" mass="137785" precursor="true">MKLFVSLFLVLGLAIPSFAEDGYESLFNGKDLSGWDGNPELWSVEDGLITGKTNGPDHLKYNQFLIWKGGKVGDFELKLDFRVEGNNNSGVQYRSKELPNVGKWSVGGYQADIHGKPEYTGMLYDEQGRGIVAQRGQKVVVDNNGKKNATKLDVPVTPIDITKWHELTIRCEGNRLIHKIDGVTTVEIIDDHEAEREMEGIIAFQVHRGPKMKAQFRNIRLKKLGKNATKVSAKPTPKESKTGSENAKPKWIWQNKGEQPAKQVFFRKEFEVKGSVAAARLYATCDDQMTIFLDGTKVAEGGAWNRPVFADVTKLIEKKTPGGKHVLTVEGKNGASSAGLVASLNFESKKRDAWSIVTDESWQTATKPAKGWRNLGFKTPKHWKNADVVGQIGGAPWNITLETLLAAAPLREPEATPEDQLIVAKGFKTELLYSVPKDEEGSWVSMCTDPKGRLIVCDQYGGLFRVTPPGINKATELVIEPINVDIGEAQGLLWAFDSLYVVVNKGKKYESGVYRVKDTNNDDQLDSLETLRQWEGGSGEHGPHAVLLTPDKKGLYIVVGNKTALTEFASSRVPEIWDEDNMLPRAYGKGFMKGTPAPGGYISRIDPEGKEWELVTAGFRNEYDAALNADGELFTYDADMEWDLNTPWYRPTRICHVLSGVDYGWRNGGGKFPEHFADTLPPVVNIGPGSPTGVTFGYGAKFPAKYQKALFICDWSYGKMYAVHITPDGSTYTAGIEEFITGTPLPLTDLVINPVDGAMYFAIGGRRVQSGLYKVTYTGEESTAPVDATNSAGKELRAIRKKLEDLHVGDHPDAVEKAWPYLSHEDRVIRYAARTAIEHRPVSEWKEKALNETNNVALLEALLALARTHERATKNPVEAFDTPVPNWNDPAPITDKEASATQIQAFEALGRIDADSLTAQQKLHALRVVQLLLLRFGPPELELRDALVEELSPALPSDGQEFNSLLLDILIYLQDPAAARKGVALLENAPSQEEQINYAKSLRHLQAGWTPELRDTYFNWFVRASGYRGGASFGLFVSNIKEEALTHLSEEEIARLKPILDKKPEGQVNPFTAAPRPHVQDWTLDDLLSSVENDLTGRNFDHGRKMFGAANCFSCHRFAGEGGALGPDLTGLAGRFDRKYILESIIDPNKVISDQYAAVQILTVDGKVIHGRIVNLSGDAFRINTNMLTPDALVIVDRKQIEEMVPSKTSMMPKGSINTLTKEEILDLMAFLLSRGDRESPYFK</sequence>
<evidence type="ECO:0000256" key="2">
    <source>
        <dbReference type="ARBA" id="ARBA00022723"/>
    </source>
</evidence>
<dbReference type="Gene3D" id="2.60.120.260">
    <property type="entry name" value="Galactose-binding domain-like"/>
    <property type="match status" value="1"/>
</dbReference>
<dbReference type="NCBIfam" id="TIGR02603">
    <property type="entry name" value="CxxCH_TIGR02603"/>
    <property type="match status" value="1"/>
</dbReference>
<keyword evidence="3 4" id="KW-0408">Iron</keyword>
<evidence type="ECO:0000256" key="4">
    <source>
        <dbReference type="PROSITE-ProRule" id="PRU00433"/>
    </source>
</evidence>
<dbReference type="InterPro" id="IPR009056">
    <property type="entry name" value="Cyt_c-like_dom"/>
</dbReference>
<dbReference type="Pfam" id="PF00034">
    <property type="entry name" value="Cytochrom_C"/>
    <property type="match status" value="1"/>
</dbReference>
<keyword evidence="6" id="KW-0732">Signal</keyword>
<keyword evidence="9" id="KW-1185">Reference proteome</keyword>
<dbReference type="Gene3D" id="2.60.120.560">
    <property type="entry name" value="Exo-inulinase, domain 1"/>
    <property type="match status" value="1"/>
</dbReference>
<feature type="signal peptide" evidence="6">
    <location>
        <begin position="1"/>
        <end position="19"/>
    </location>
</feature>
<accession>A0A517QR23</accession>
<dbReference type="PANTHER" id="PTHR33546:SF1">
    <property type="entry name" value="LARGE, MULTIFUNCTIONAL SECRETED PROTEIN"/>
    <property type="match status" value="1"/>
</dbReference>
<feature type="chain" id="PRO_5021762991" evidence="6">
    <location>
        <begin position="20"/>
        <end position="1244"/>
    </location>
</feature>
<reference evidence="8 9" key="1">
    <citation type="submission" date="2019-02" db="EMBL/GenBank/DDBJ databases">
        <title>Deep-cultivation of Planctomycetes and their phenomic and genomic characterization uncovers novel biology.</title>
        <authorList>
            <person name="Wiegand S."/>
            <person name="Jogler M."/>
            <person name="Boedeker C."/>
            <person name="Pinto D."/>
            <person name="Vollmers J."/>
            <person name="Rivas-Marin E."/>
            <person name="Kohn T."/>
            <person name="Peeters S.H."/>
            <person name="Heuer A."/>
            <person name="Rast P."/>
            <person name="Oberbeckmann S."/>
            <person name="Bunk B."/>
            <person name="Jeske O."/>
            <person name="Meyerdierks A."/>
            <person name="Storesund J.E."/>
            <person name="Kallscheuer N."/>
            <person name="Luecker S."/>
            <person name="Lage O.M."/>
            <person name="Pohl T."/>
            <person name="Merkel B.J."/>
            <person name="Hornburger P."/>
            <person name="Mueller R.-W."/>
            <person name="Bruemmer F."/>
            <person name="Labrenz M."/>
            <person name="Spormann A.M."/>
            <person name="Op den Camp H."/>
            <person name="Overmann J."/>
            <person name="Amann R."/>
            <person name="Jetten M.S.M."/>
            <person name="Mascher T."/>
            <person name="Medema M.H."/>
            <person name="Devos D.P."/>
            <person name="Kaster A.-K."/>
            <person name="Ovreas L."/>
            <person name="Rohde M."/>
            <person name="Galperin M.Y."/>
            <person name="Jogler C."/>
        </authorList>
    </citation>
    <scope>NUCLEOTIDE SEQUENCE [LARGE SCALE GENOMIC DNA]</scope>
    <source>
        <strain evidence="8 9">Mal48</strain>
    </source>
</reference>
<proteinExistence type="predicted"/>
<evidence type="ECO:0000313" key="8">
    <source>
        <dbReference type="EMBL" id="QDT34080.1"/>
    </source>
</evidence>
<organism evidence="8 9">
    <name type="scientific">Thalassoglobus polymorphus</name>
    <dbReference type="NCBI Taxonomy" id="2527994"/>
    <lineage>
        <taxon>Bacteria</taxon>
        <taxon>Pseudomonadati</taxon>
        <taxon>Planctomycetota</taxon>
        <taxon>Planctomycetia</taxon>
        <taxon>Planctomycetales</taxon>
        <taxon>Planctomycetaceae</taxon>
        <taxon>Thalassoglobus</taxon>
    </lineage>
</organism>
<dbReference type="SUPFAM" id="SSF50952">
    <property type="entry name" value="Soluble quinoprotein glucose dehydrogenase"/>
    <property type="match status" value="1"/>
</dbReference>
<feature type="domain" description="Cytochrome c" evidence="7">
    <location>
        <begin position="1098"/>
        <end position="1236"/>
    </location>
</feature>
<dbReference type="GO" id="GO:0020037">
    <property type="term" value="F:heme binding"/>
    <property type="evidence" value="ECO:0007669"/>
    <property type="project" value="InterPro"/>
</dbReference>
<dbReference type="RefSeq" id="WP_231739618.1">
    <property type="nucleotide sequence ID" value="NZ_CP036267.1"/>
</dbReference>
<dbReference type="Proteomes" id="UP000315724">
    <property type="component" value="Chromosome"/>
</dbReference>
<evidence type="ECO:0000313" key="9">
    <source>
        <dbReference type="Proteomes" id="UP000315724"/>
    </source>
</evidence>
<gene>
    <name evidence="8" type="ORF">Mal48_33390</name>
</gene>